<evidence type="ECO:0000313" key="1">
    <source>
        <dbReference type="EMBL" id="PRW33946.1"/>
    </source>
</evidence>
<name>A0A2P6TI54_CHLSO</name>
<dbReference type="EMBL" id="LHPG02000015">
    <property type="protein sequence ID" value="PRW33946.1"/>
    <property type="molecule type" value="Genomic_DNA"/>
</dbReference>
<comment type="caution">
    <text evidence="1">The sequence shown here is derived from an EMBL/GenBank/DDBJ whole genome shotgun (WGS) entry which is preliminary data.</text>
</comment>
<gene>
    <name evidence="1" type="ORF">C2E21_7467</name>
</gene>
<dbReference type="Proteomes" id="UP000239899">
    <property type="component" value="Unassembled WGS sequence"/>
</dbReference>
<accession>A0A2P6TI54</accession>
<evidence type="ECO:0000313" key="2">
    <source>
        <dbReference type="Proteomes" id="UP000239899"/>
    </source>
</evidence>
<dbReference type="AlphaFoldDB" id="A0A2P6TI54"/>
<keyword evidence="2" id="KW-1185">Reference proteome</keyword>
<reference evidence="1 2" key="1">
    <citation type="journal article" date="2018" name="Plant J.">
        <title>Genome sequences of Chlorella sorokiniana UTEX 1602 and Micractinium conductrix SAG 241.80: implications to maltose excretion by a green alga.</title>
        <authorList>
            <person name="Arriola M.B."/>
            <person name="Velmurugan N."/>
            <person name="Zhang Y."/>
            <person name="Plunkett M.H."/>
            <person name="Hondzo H."/>
            <person name="Barney B.M."/>
        </authorList>
    </citation>
    <scope>NUCLEOTIDE SEQUENCE [LARGE SCALE GENOMIC DNA]</scope>
    <source>
        <strain evidence="2">UTEX 1602</strain>
    </source>
</reference>
<proteinExistence type="predicted"/>
<protein>
    <submittedName>
        <fullName evidence="1">Uncharacterized protein</fullName>
    </submittedName>
</protein>
<organism evidence="1 2">
    <name type="scientific">Chlorella sorokiniana</name>
    <name type="common">Freshwater green alga</name>
    <dbReference type="NCBI Taxonomy" id="3076"/>
    <lineage>
        <taxon>Eukaryota</taxon>
        <taxon>Viridiplantae</taxon>
        <taxon>Chlorophyta</taxon>
        <taxon>core chlorophytes</taxon>
        <taxon>Trebouxiophyceae</taxon>
        <taxon>Chlorellales</taxon>
        <taxon>Chlorellaceae</taxon>
        <taxon>Chlorella clade</taxon>
        <taxon>Chlorella</taxon>
    </lineage>
</organism>
<sequence length="68" mass="7742">MRKDAERALSDAEVEHFAELHYQFMCTRYEGLPPEVKKPQPLTKYVQLVAHATVEHARARLGIPAPAK</sequence>